<dbReference type="NCBIfam" id="NF045869">
    <property type="entry name" value="UU173_fam"/>
    <property type="match status" value="1"/>
</dbReference>
<reference evidence="2" key="1">
    <citation type="submission" date="2018-06" db="EMBL/GenBank/DDBJ databases">
        <title>Complete genome sequences of Mycoplasma anatis, M. anseris and M. cloacale type strains.</title>
        <authorList>
            <person name="Grozner D."/>
            <person name="Forro B."/>
            <person name="Sulyok K.M."/>
            <person name="Marton S."/>
            <person name="Kreizinger Z."/>
            <person name="Banyai K."/>
            <person name="Gyuranecz M."/>
        </authorList>
    </citation>
    <scope>NUCLEOTIDE SEQUENCE [LARGE SCALE GENOMIC DNA]</scope>
    <source>
        <strain evidence="2">NCTC 10199</strain>
    </source>
</reference>
<name>A0A2Z4LM29_9BACT</name>
<dbReference type="KEGG" id="mclo:DK849_02125"/>
<organism evidence="1 2">
    <name type="scientific">Metamycoplasma cloacale</name>
    <dbReference type="NCBI Taxonomy" id="92401"/>
    <lineage>
        <taxon>Bacteria</taxon>
        <taxon>Bacillati</taxon>
        <taxon>Mycoplasmatota</taxon>
        <taxon>Mycoplasmoidales</taxon>
        <taxon>Metamycoplasmataceae</taxon>
        <taxon>Metamycoplasma</taxon>
    </lineage>
</organism>
<proteinExistence type="predicted"/>
<dbReference type="OrthoDB" id="9783873at2"/>
<evidence type="ECO:0000313" key="2">
    <source>
        <dbReference type="Proteomes" id="UP000249865"/>
    </source>
</evidence>
<protein>
    <submittedName>
        <fullName evidence="1">DUF2779 domain-containing protein</fullName>
    </submittedName>
</protein>
<dbReference type="RefSeq" id="WP_029330328.1">
    <property type="nucleotide sequence ID" value="NZ_CP030103.1"/>
</dbReference>
<dbReference type="EMBL" id="CP030103">
    <property type="protein sequence ID" value="AWX42851.1"/>
    <property type="molecule type" value="Genomic_DNA"/>
</dbReference>
<dbReference type="Proteomes" id="UP000249865">
    <property type="component" value="Chromosome"/>
</dbReference>
<evidence type="ECO:0000313" key="1">
    <source>
        <dbReference type="EMBL" id="AWX42851.1"/>
    </source>
</evidence>
<dbReference type="InterPro" id="IPR021301">
    <property type="entry name" value="DUF2779"/>
</dbReference>
<keyword evidence="2" id="KW-1185">Reference proteome</keyword>
<accession>A0A2Z4LM29</accession>
<dbReference type="AlphaFoldDB" id="A0A2Z4LM29"/>
<dbReference type="Pfam" id="PF11074">
    <property type="entry name" value="DUF2779"/>
    <property type="match status" value="1"/>
</dbReference>
<sequence>MNKPKYFSYTHFFKLNKFHPYFMLNDTHIEPEIIDELDDEEKFEENIYNELDFNIEKSCNQLEEVFIKNYLSNEEKQSLFDKTYFEKIKYIDNKYHNDNQFKNLINDNNLFNDLTQLINEFNNIKVYETGLNLYSEKAVNFLLNDYKNYSNINEKKIICLSKKASNDYLIAATKNAIAEGFELIINPVFEYKNAISKPFYYDAKHKIVGHLNFSSKTKLKNIIKAYYDVNLIRESGFLVIEYAILLPKVMKRKYVKKGQIDFIISYTSSDSKSGYSSKTFEKGSLEYQNAVLNNKEQRRLIDFVDDGKYWKKFDISSEEHYCCDFEKFIYFINNIDREPLLHKFDFDNCELRDISGTTLYDSDNSVRLKYLEKKYPEWVSSSKVVANIVLFNQIKQEKYDSLMKFKTFYSNKIICVNEDIMNFLQTKYSALFDKNSKLVWFDFEGVSLPIPLMDYNIAWNQIPCQTSIIKTENNEIYDSFDYIYDPQKLNADVLCQIIDDIYDPLASGYVVFNQTYEKSRINELIDMISLFNTKNVISDEKYEDIKNKGNKIVELMIDIADFFKCKTADGVCSAAIHISALKGLYSIKKIEKFVTSNNFDLKHKITPYSELEVKNGSMALQIATSRACNAIKDLEWQEYCSKLKLYCHNDVLAMIMAFDLIQYVLEHKNEYNRQCSIILNEKLSF</sequence>
<gene>
    <name evidence="1" type="ORF">DK849_02125</name>
</gene>